<feature type="signal peptide" evidence="1">
    <location>
        <begin position="1"/>
        <end position="20"/>
    </location>
</feature>
<evidence type="ECO:0000313" key="2">
    <source>
        <dbReference type="EMBL" id="MCZ4222532.1"/>
    </source>
</evidence>
<dbReference type="InterPro" id="IPR011042">
    <property type="entry name" value="6-blade_b-propeller_TolB-like"/>
</dbReference>
<proteinExistence type="predicted"/>
<dbReference type="Proteomes" id="UP001144341">
    <property type="component" value="Unassembled WGS sequence"/>
</dbReference>
<dbReference type="EMBL" id="JAPWGL010000001">
    <property type="protein sequence ID" value="MCZ4222532.1"/>
    <property type="molecule type" value="Genomic_DNA"/>
</dbReference>
<name>A0ABT4KUD1_9SPHI</name>
<keyword evidence="3" id="KW-1185">Reference proteome</keyword>
<dbReference type="SUPFAM" id="SSF63829">
    <property type="entry name" value="Calcium-dependent phosphotriesterase"/>
    <property type="match status" value="1"/>
</dbReference>
<protein>
    <submittedName>
        <fullName evidence="2">Gluconolaconase</fullName>
    </submittedName>
</protein>
<evidence type="ECO:0000313" key="3">
    <source>
        <dbReference type="Proteomes" id="UP001144341"/>
    </source>
</evidence>
<feature type="chain" id="PRO_5045917442" evidence="1">
    <location>
        <begin position="21"/>
        <end position="321"/>
    </location>
</feature>
<evidence type="ECO:0000256" key="1">
    <source>
        <dbReference type="SAM" id="SignalP"/>
    </source>
</evidence>
<dbReference type="PANTHER" id="PTHR31460">
    <property type="match status" value="1"/>
</dbReference>
<organism evidence="2 3">
    <name type="scientific">Pedobacter rhodius</name>
    <dbReference type="NCBI Taxonomy" id="3004098"/>
    <lineage>
        <taxon>Bacteria</taxon>
        <taxon>Pseudomonadati</taxon>
        <taxon>Bacteroidota</taxon>
        <taxon>Sphingobacteriia</taxon>
        <taxon>Sphingobacteriales</taxon>
        <taxon>Sphingobacteriaceae</taxon>
        <taxon>Pedobacter</taxon>
    </lineage>
</organism>
<dbReference type="InterPro" id="IPR053224">
    <property type="entry name" value="Sensory_adhesion_molecule"/>
</dbReference>
<dbReference type="PANTHER" id="PTHR31460:SF3">
    <property type="entry name" value="MESOCENTIN"/>
    <property type="match status" value="1"/>
</dbReference>
<reference evidence="2" key="1">
    <citation type="submission" date="2022-12" db="EMBL/GenBank/DDBJ databases">
        <title>Genome sequence of SJ11.</title>
        <authorList>
            <person name="Woo H."/>
        </authorList>
    </citation>
    <scope>NUCLEOTIDE SEQUENCE</scope>
    <source>
        <strain evidence="2">SJ11</strain>
    </source>
</reference>
<comment type="caution">
    <text evidence="2">The sequence shown here is derived from an EMBL/GenBank/DDBJ whole genome shotgun (WGS) entry which is preliminary data.</text>
</comment>
<accession>A0ABT4KUD1</accession>
<keyword evidence="1" id="KW-0732">Signal</keyword>
<sequence length="321" mass="35389">MKKIIFGCLFLFSLCTSVCAQTPRITFNVPMLYPEGVAFNASSKTFYISSVKTGTIGTVDKSGNYEVFYKDEDLISSFGMKVDAKTNRLLICLSDPNPNYSRFSKPETFKKMGRLIGINLKTKKREFDINLATLNPGNHFINDLTIDQAGNIYLTDSYSPVIYKVDAKGQANVFAESELFKSVDIGLNGIAFNPAGYLITVNNSNGAILKIDINDPKNITTVKIDNLFPGADGLLFDQGELILVQNKSVNKIYRISSSDNWQSAKIKAATTGEDRFAQPSTAILDAGQVWVLNSKLNELSNPTLVPSKEFSLQLAVFKPLN</sequence>
<dbReference type="Gene3D" id="2.120.10.30">
    <property type="entry name" value="TolB, C-terminal domain"/>
    <property type="match status" value="1"/>
</dbReference>
<dbReference type="RefSeq" id="WP_269414332.1">
    <property type="nucleotide sequence ID" value="NZ_JAPWGL010000001.1"/>
</dbReference>
<gene>
    <name evidence="2" type="ORF">O0931_04410</name>
</gene>